<evidence type="ECO:0000256" key="1">
    <source>
        <dbReference type="SAM" id="MobiDB-lite"/>
    </source>
</evidence>
<accession>A0A6H5HEP8</accession>
<dbReference type="EMBL" id="CADCXU010024826">
    <property type="protein sequence ID" value="CAB0012066.1"/>
    <property type="molecule type" value="Genomic_DNA"/>
</dbReference>
<gene>
    <name evidence="2" type="ORF">NTEN_LOCUS16866</name>
</gene>
<evidence type="ECO:0000313" key="2">
    <source>
        <dbReference type="EMBL" id="CAB0012066.1"/>
    </source>
</evidence>
<dbReference type="AlphaFoldDB" id="A0A6H5HEP8"/>
<proteinExistence type="predicted"/>
<dbReference type="Proteomes" id="UP000479000">
    <property type="component" value="Unassembled WGS sequence"/>
</dbReference>
<feature type="non-terminal residue" evidence="2">
    <location>
        <position position="1"/>
    </location>
</feature>
<sequence>AGQSLSALSRMLPISGYPADPFSIICPEGYEIGSDCESISTVQMVSETFSKTSRAGSTRKRPLGWHSAGRRLQPYDTQPGGGPVRHSPGRRASAALSDLGGFRCQNVRLQPFRRYRHGWTRRKIGLSNRSGRPSPPPSRWRLELWETLTQV</sequence>
<keyword evidence="3" id="KW-1185">Reference proteome</keyword>
<feature type="region of interest" description="Disordered" evidence="1">
    <location>
        <begin position="50"/>
        <end position="92"/>
    </location>
</feature>
<reference evidence="2 3" key="1">
    <citation type="submission" date="2020-02" db="EMBL/GenBank/DDBJ databases">
        <authorList>
            <person name="Ferguson B K."/>
        </authorList>
    </citation>
    <scope>NUCLEOTIDE SEQUENCE [LARGE SCALE GENOMIC DNA]</scope>
</reference>
<evidence type="ECO:0000313" key="3">
    <source>
        <dbReference type="Proteomes" id="UP000479000"/>
    </source>
</evidence>
<organism evidence="2 3">
    <name type="scientific">Nesidiocoris tenuis</name>
    <dbReference type="NCBI Taxonomy" id="355587"/>
    <lineage>
        <taxon>Eukaryota</taxon>
        <taxon>Metazoa</taxon>
        <taxon>Ecdysozoa</taxon>
        <taxon>Arthropoda</taxon>
        <taxon>Hexapoda</taxon>
        <taxon>Insecta</taxon>
        <taxon>Pterygota</taxon>
        <taxon>Neoptera</taxon>
        <taxon>Paraneoptera</taxon>
        <taxon>Hemiptera</taxon>
        <taxon>Heteroptera</taxon>
        <taxon>Panheteroptera</taxon>
        <taxon>Cimicomorpha</taxon>
        <taxon>Miridae</taxon>
        <taxon>Dicyphina</taxon>
        <taxon>Nesidiocoris</taxon>
    </lineage>
</organism>
<protein>
    <submittedName>
        <fullName evidence="2">Uncharacterized protein</fullName>
    </submittedName>
</protein>
<name>A0A6H5HEP8_9HEMI</name>